<evidence type="ECO:0000313" key="3">
    <source>
        <dbReference type="RefSeq" id="XP_033571673.1"/>
    </source>
</evidence>
<name>A0A6A6Y7X2_9PEZI</name>
<dbReference type="AlphaFoldDB" id="A0A6A6Y7X2"/>
<reference evidence="1 3" key="1">
    <citation type="journal article" date="2020" name="Stud. Mycol.">
        <title>101 Dothideomycetes genomes: a test case for predicting lifestyles and emergence of pathogens.</title>
        <authorList>
            <person name="Haridas S."/>
            <person name="Albert R."/>
            <person name="Binder M."/>
            <person name="Bloem J."/>
            <person name="Labutti K."/>
            <person name="Salamov A."/>
            <person name="Andreopoulos B."/>
            <person name="Baker S."/>
            <person name="Barry K."/>
            <person name="Bills G."/>
            <person name="Bluhm B."/>
            <person name="Cannon C."/>
            <person name="Castanera R."/>
            <person name="Culley D."/>
            <person name="Daum C."/>
            <person name="Ezra D."/>
            <person name="Gonzalez J."/>
            <person name="Henrissat B."/>
            <person name="Kuo A."/>
            <person name="Liang C."/>
            <person name="Lipzen A."/>
            <person name="Lutzoni F."/>
            <person name="Magnuson J."/>
            <person name="Mondo S."/>
            <person name="Nolan M."/>
            <person name="Ohm R."/>
            <person name="Pangilinan J."/>
            <person name="Park H.-J."/>
            <person name="Ramirez L."/>
            <person name="Alfaro M."/>
            <person name="Sun H."/>
            <person name="Tritt A."/>
            <person name="Yoshinaga Y."/>
            <person name="Zwiers L.-H."/>
            <person name="Turgeon B."/>
            <person name="Goodwin S."/>
            <person name="Spatafora J."/>
            <person name="Crous P."/>
            <person name="Grigoriev I."/>
        </authorList>
    </citation>
    <scope>NUCLEOTIDE SEQUENCE</scope>
    <source>
        <strain evidence="1 3">CBS 304.34</strain>
    </source>
</reference>
<gene>
    <name evidence="1 3" type="ORF">BDZ99DRAFT_525534</name>
</gene>
<dbReference type="GeneID" id="54466899"/>
<dbReference type="RefSeq" id="XP_033571673.1">
    <property type="nucleotide sequence ID" value="XM_033726006.1"/>
</dbReference>
<reference evidence="3" key="3">
    <citation type="submission" date="2025-04" db="UniProtKB">
        <authorList>
            <consortium name="RefSeq"/>
        </authorList>
    </citation>
    <scope>IDENTIFICATION</scope>
    <source>
        <strain evidence="3">CBS 304.34</strain>
    </source>
</reference>
<proteinExistence type="predicted"/>
<keyword evidence="2" id="KW-1185">Reference proteome</keyword>
<sequence>MLAAGTCRARTKSSVGRSELGVRRHRLARELALQVIDQAAAQQRLPHGECGELGHPRTPRPQAPQARTAGLVLQWAVGALQAPARGAFIRASGSELCGSSAAWKRKLSAQVPRRAGASLRRYKTAGLPHLSDLSSTNYHHDTHPQLVVLVAPKRQRSHAFRPAPLGARLGQFFFLSASPPPHLLILYRLFTLHSPLWTPLTVAAFDGLGVSPFAKIPSCFVCLLVSTLVAFQSVVDSPVGVAFHP</sequence>
<organism evidence="1">
    <name type="scientific">Mytilinidion resinicola</name>
    <dbReference type="NCBI Taxonomy" id="574789"/>
    <lineage>
        <taxon>Eukaryota</taxon>
        <taxon>Fungi</taxon>
        <taxon>Dikarya</taxon>
        <taxon>Ascomycota</taxon>
        <taxon>Pezizomycotina</taxon>
        <taxon>Dothideomycetes</taxon>
        <taxon>Pleosporomycetidae</taxon>
        <taxon>Mytilinidiales</taxon>
        <taxon>Mytilinidiaceae</taxon>
        <taxon>Mytilinidion</taxon>
    </lineage>
</organism>
<evidence type="ECO:0000313" key="2">
    <source>
        <dbReference type="Proteomes" id="UP000504636"/>
    </source>
</evidence>
<evidence type="ECO:0000313" key="1">
    <source>
        <dbReference type="EMBL" id="KAF2804709.1"/>
    </source>
</evidence>
<accession>A0A6A6Y7X2</accession>
<dbReference type="EMBL" id="MU003712">
    <property type="protein sequence ID" value="KAF2804709.1"/>
    <property type="molecule type" value="Genomic_DNA"/>
</dbReference>
<reference evidence="3" key="2">
    <citation type="submission" date="2020-04" db="EMBL/GenBank/DDBJ databases">
        <authorList>
            <consortium name="NCBI Genome Project"/>
        </authorList>
    </citation>
    <scope>NUCLEOTIDE SEQUENCE</scope>
    <source>
        <strain evidence="3">CBS 304.34</strain>
    </source>
</reference>
<dbReference type="Proteomes" id="UP000504636">
    <property type="component" value="Unplaced"/>
</dbReference>
<protein>
    <submittedName>
        <fullName evidence="1 3">Uncharacterized protein</fullName>
    </submittedName>
</protein>